<dbReference type="STRING" id="246404.A0A507FBC1"/>
<dbReference type="SUPFAM" id="SSF50978">
    <property type="entry name" value="WD40 repeat-like"/>
    <property type="match status" value="2"/>
</dbReference>
<dbReference type="InterPro" id="IPR036322">
    <property type="entry name" value="WD40_repeat_dom_sf"/>
</dbReference>
<feature type="region of interest" description="Disordered" evidence="4">
    <location>
        <begin position="712"/>
        <end position="733"/>
    </location>
</feature>
<dbReference type="InterPro" id="IPR016024">
    <property type="entry name" value="ARM-type_fold"/>
</dbReference>
<evidence type="ECO:0000313" key="5">
    <source>
        <dbReference type="EMBL" id="TPX73035.1"/>
    </source>
</evidence>
<reference evidence="5 6" key="1">
    <citation type="journal article" date="2019" name="Sci. Rep.">
        <title>Comparative genomics of chytrid fungi reveal insights into the obligate biotrophic and pathogenic lifestyle of Synchytrium endobioticum.</title>
        <authorList>
            <person name="van de Vossenberg B.T.L.H."/>
            <person name="Warris S."/>
            <person name="Nguyen H.D.T."/>
            <person name="van Gent-Pelzer M.P.E."/>
            <person name="Joly D.L."/>
            <person name="van de Geest H.C."/>
            <person name="Bonants P.J.M."/>
            <person name="Smith D.S."/>
            <person name="Levesque C.A."/>
            <person name="van der Lee T.A.J."/>
        </authorList>
    </citation>
    <scope>NUCLEOTIDE SEQUENCE [LARGE SCALE GENOMIC DNA]</scope>
    <source>
        <strain evidence="5 6">CBS 675.73</strain>
    </source>
</reference>
<dbReference type="SMART" id="SM00320">
    <property type="entry name" value="WD40"/>
    <property type="match status" value="6"/>
</dbReference>
<dbReference type="InterPro" id="IPR001680">
    <property type="entry name" value="WD40_rpt"/>
</dbReference>
<evidence type="ECO:0000313" key="6">
    <source>
        <dbReference type="Proteomes" id="UP000320333"/>
    </source>
</evidence>
<evidence type="ECO:0000256" key="2">
    <source>
        <dbReference type="ARBA" id="ARBA00022737"/>
    </source>
</evidence>
<sequence length="977" mass="106022">MYLARFHDSGRRLSCWPFWTNLSLSDAVTIPNGYPAYVQSAKKDASDNIAEGMIKFRYNLDIDLEESKAADFNSGLQITSAALVSDKLIAIGCDSGKIYIAPITDVLFYSAAEFEHHAAWILEGHAGAVKCLFQLESPSTGTSKNILVSGGVDLTIKIWNLELGSLMASLVCHSHCVKTFLPIPQNSGMRVKHGVISIAEDQSIAIIDLDSLQSVHILSGHMHPISALHWRSHEETIVVQCCNSEGTIYVWQLKTGHLDRIEELETAEDIISCCDKTVTLSDFSQDYGSASGKQTFSAYPIFSGVETTPILFILQINLKRFINDIYGGQYSITPPGTPPQSRSQARPNSHRLNHRRTLSSLSTNAASPEVDAPESPTRSSHVGLQVPSVFNKSPSLGSNRIRLGSSTSAASFVGGNPLPTRSTSSVEKPSGGTQMNADHHHSPVTAQIEDVRPVTRGPADRNLVRGVLSATMVWGLDASVDQTCHDVLEMGVPSSLVSVGNRGANGYISVPFPSSVSAVSDWTLSPTMSASRMLQVTALLRTFGSKKEYEKQISELISTLCNIAPTQSSDSAAPKYQYPSFAFLCKYWQDQIMDVQHAARKLFVSTLKNMSEDDKRAVIDYWKSLLPASQKQNSKTNMRAAILLGIIGCEEPSLYSIRLCKDVAETLDALLKEDVRGPYRMLAVELLGRGFKTWEPHVNASNVLRSIISTTGLQSPSTPGGAPSPSSKDGHGGSQALGNALVMVSRQAVVQIASINPGLFISTVTFDFVHSKIAAERVGGLKLLGMFIAKKPLLLYSHVPRIIEAMVKSLDPNVPGMREAVQTVVTSNFAELVKTFPNVSFHHGSQKLAVGTMEGVTIVYDLKTATKGYVFEGHTKPVTAVAFSPDGKLCVSFSLEENCVRFWQLSTGFLNSFANAFGGASPASGGTAGHVKSFREFMAGAPQKPNPATNFDVKFEWLTERSVKLHSIDEIQLVFTV</sequence>
<proteinExistence type="predicted"/>
<evidence type="ECO:0000256" key="4">
    <source>
        <dbReference type="SAM" id="MobiDB-lite"/>
    </source>
</evidence>
<dbReference type="SUPFAM" id="SSF48371">
    <property type="entry name" value="ARM repeat"/>
    <property type="match status" value="1"/>
</dbReference>
<keyword evidence="6" id="KW-1185">Reference proteome</keyword>
<dbReference type="PANTHER" id="PTHR44099">
    <property type="entry name" value="RABCONNECTIN-3B, ISOFORM A"/>
    <property type="match status" value="1"/>
</dbReference>
<keyword evidence="1 3" id="KW-0853">WD repeat</keyword>
<name>A0A507FBC1_9FUNG</name>
<feature type="compositionally biased region" description="Basic residues" evidence="4">
    <location>
        <begin position="348"/>
        <end position="357"/>
    </location>
</feature>
<keyword evidence="2" id="KW-0677">Repeat</keyword>
<dbReference type="OrthoDB" id="338622at2759"/>
<feature type="compositionally biased region" description="Polar residues" evidence="4">
    <location>
        <begin position="376"/>
        <end position="410"/>
    </location>
</feature>
<dbReference type="Pfam" id="PF00400">
    <property type="entry name" value="WD40"/>
    <property type="match status" value="3"/>
</dbReference>
<feature type="compositionally biased region" description="Polar residues" evidence="4">
    <location>
        <begin position="419"/>
        <end position="436"/>
    </location>
</feature>
<feature type="compositionally biased region" description="Polar residues" evidence="4">
    <location>
        <begin position="331"/>
        <end position="347"/>
    </location>
</feature>
<accession>A0A507FBC1</accession>
<dbReference type="InterPro" id="IPR049916">
    <property type="entry name" value="WDR72-like"/>
</dbReference>
<dbReference type="PROSITE" id="PS00678">
    <property type="entry name" value="WD_REPEATS_1"/>
    <property type="match status" value="1"/>
</dbReference>
<feature type="region of interest" description="Disordered" evidence="4">
    <location>
        <begin position="331"/>
        <end position="439"/>
    </location>
</feature>
<evidence type="ECO:0000256" key="1">
    <source>
        <dbReference type="ARBA" id="ARBA00022574"/>
    </source>
</evidence>
<dbReference type="GO" id="GO:0005737">
    <property type="term" value="C:cytoplasm"/>
    <property type="evidence" value="ECO:0007669"/>
    <property type="project" value="TreeGrafter"/>
</dbReference>
<dbReference type="PANTHER" id="PTHR44099:SF4">
    <property type="entry name" value="RABCONNECTIN-3B, ISOFORM A"/>
    <property type="match status" value="1"/>
</dbReference>
<dbReference type="PROSITE" id="PS50082">
    <property type="entry name" value="WD_REPEATS_2"/>
    <property type="match status" value="2"/>
</dbReference>
<dbReference type="EMBL" id="QEAP01000213">
    <property type="protein sequence ID" value="TPX73035.1"/>
    <property type="molecule type" value="Genomic_DNA"/>
</dbReference>
<feature type="repeat" description="WD" evidence="3">
    <location>
        <begin position="122"/>
        <end position="169"/>
    </location>
</feature>
<dbReference type="AlphaFoldDB" id="A0A507FBC1"/>
<dbReference type="InterPro" id="IPR015943">
    <property type="entry name" value="WD40/YVTN_repeat-like_dom_sf"/>
</dbReference>
<dbReference type="InterPro" id="IPR019775">
    <property type="entry name" value="WD40_repeat_CS"/>
</dbReference>
<feature type="repeat" description="WD" evidence="3">
    <location>
        <begin position="871"/>
        <end position="908"/>
    </location>
</feature>
<dbReference type="Proteomes" id="UP000320333">
    <property type="component" value="Unassembled WGS sequence"/>
</dbReference>
<protein>
    <submittedName>
        <fullName evidence="5">Uncharacterized protein</fullName>
    </submittedName>
</protein>
<organism evidence="5 6">
    <name type="scientific">Chytriomyces confervae</name>
    <dbReference type="NCBI Taxonomy" id="246404"/>
    <lineage>
        <taxon>Eukaryota</taxon>
        <taxon>Fungi</taxon>
        <taxon>Fungi incertae sedis</taxon>
        <taxon>Chytridiomycota</taxon>
        <taxon>Chytridiomycota incertae sedis</taxon>
        <taxon>Chytridiomycetes</taxon>
        <taxon>Chytridiales</taxon>
        <taxon>Chytriomycetaceae</taxon>
        <taxon>Chytriomyces</taxon>
    </lineage>
</organism>
<comment type="caution">
    <text evidence="5">The sequence shown here is derived from an EMBL/GenBank/DDBJ whole genome shotgun (WGS) entry which is preliminary data.</text>
</comment>
<gene>
    <name evidence="5" type="ORF">CcCBS67573_g05690</name>
</gene>
<feature type="compositionally biased region" description="Low complexity" evidence="4">
    <location>
        <begin position="715"/>
        <end position="727"/>
    </location>
</feature>
<dbReference type="Gene3D" id="2.130.10.10">
    <property type="entry name" value="YVTN repeat-like/Quinoprotein amine dehydrogenase"/>
    <property type="match status" value="2"/>
</dbReference>
<evidence type="ECO:0000256" key="3">
    <source>
        <dbReference type="PROSITE-ProRule" id="PRU00221"/>
    </source>
</evidence>